<comment type="caution">
    <text evidence="2">The sequence shown here is derived from an EMBL/GenBank/DDBJ whole genome shotgun (WGS) entry which is preliminary data.</text>
</comment>
<dbReference type="InterPro" id="IPR001387">
    <property type="entry name" value="Cro/C1-type_HTH"/>
</dbReference>
<dbReference type="PROSITE" id="PS50943">
    <property type="entry name" value="HTH_CROC1"/>
    <property type="match status" value="1"/>
</dbReference>
<dbReference type="Pfam" id="PF13443">
    <property type="entry name" value="HTH_26"/>
    <property type="match status" value="1"/>
</dbReference>
<proteinExistence type="predicted"/>
<dbReference type="SUPFAM" id="SSF47413">
    <property type="entry name" value="lambda repressor-like DNA-binding domains"/>
    <property type="match status" value="1"/>
</dbReference>
<dbReference type="EMBL" id="BAYM01000080">
    <property type="protein sequence ID" value="GAN36445.1"/>
    <property type="molecule type" value="Genomic_DNA"/>
</dbReference>
<feature type="domain" description="HTH cro/C1-type" evidence="1">
    <location>
        <begin position="8"/>
        <end position="60"/>
    </location>
</feature>
<dbReference type="Gene3D" id="1.10.260.40">
    <property type="entry name" value="lambda repressor-like DNA-binding domains"/>
    <property type="match status" value="1"/>
</dbReference>
<dbReference type="AlphaFoldDB" id="A0A0C9NWU1"/>
<dbReference type="CDD" id="cd00093">
    <property type="entry name" value="HTH_XRE"/>
    <property type="match status" value="1"/>
</dbReference>
<dbReference type="RefSeq" id="WP_045624797.1">
    <property type="nucleotide sequence ID" value="NZ_BAYM01000080.1"/>
</dbReference>
<dbReference type="InterPro" id="IPR010982">
    <property type="entry name" value="Lambda_DNA-bd_dom_sf"/>
</dbReference>
<reference evidence="3" key="1">
    <citation type="submission" date="2014-05" db="EMBL/GenBank/DDBJ databases">
        <title>Whole genome sequencing of Lactobacillus casei NRIC0644.</title>
        <authorList>
            <person name="Atarashi H."/>
            <person name="Yoshida Y."/>
            <person name="Fujimura S."/>
            <person name="Tanaka N."/>
            <person name="Shiwa Y."/>
            <person name="Yoshikawa H."/>
            <person name="Okada S."/>
            <person name="Nakagawa J."/>
        </authorList>
    </citation>
    <scope>NUCLEOTIDE SEQUENCE [LARGE SCALE GENOMIC DNA]</scope>
    <source>
        <strain evidence="3">NRIC0644</strain>
    </source>
</reference>
<evidence type="ECO:0000259" key="1">
    <source>
        <dbReference type="PROSITE" id="PS50943"/>
    </source>
</evidence>
<dbReference type="GO" id="GO:0003677">
    <property type="term" value="F:DNA binding"/>
    <property type="evidence" value="ECO:0007669"/>
    <property type="project" value="InterPro"/>
</dbReference>
<evidence type="ECO:0000313" key="2">
    <source>
        <dbReference type="EMBL" id="GAN36445.1"/>
    </source>
</evidence>
<dbReference type="SMART" id="SM00530">
    <property type="entry name" value="HTH_XRE"/>
    <property type="match status" value="1"/>
</dbReference>
<sequence>MNTPYIRIKDLAIQKKISIAELERTLNFSSGLIGKWKTAQPSADKLAAIADYFHVSTDYLMGRTTEKTIQAAQSDERPKLQKIARNASKLNDEDLDRLDEVMSVIFKNTFKKDSHNE</sequence>
<accession>A0A0C9NWU1</accession>
<gene>
    <name evidence="2" type="ORF">LC0644_1034</name>
</gene>
<dbReference type="Proteomes" id="UP000032552">
    <property type="component" value="Unassembled WGS sequence"/>
</dbReference>
<evidence type="ECO:0000313" key="3">
    <source>
        <dbReference type="Proteomes" id="UP000032552"/>
    </source>
</evidence>
<name>A0A0C9NWU1_LACPA</name>
<protein>
    <recommendedName>
        <fullName evidence="1">HTH cro/C1-type domain-containing protein</fullName>
    </recommendedName>
</protein>
<organism evidence="2 3">
    <name type="scientific">Lacticaseibacillus paracasei NRIC 0644</name>
    <dbReference type="NCBI Taxonomy" id="1435038"/>
    <lineage>
        <taxon>Bacteria</taxon>
        <taxon>Bacillati</taxon>
        <taxon>Bacillota</taxon>
        <taxon>Bacilli</taxon>
        <taxon>Lactobacillales</taxon>
        <taxon>Lactobacillaceae</taxon>
        <taxon>Lacticaseibacillus</taxon>
    </lineage>
</organism>